<name>A0AAD8MQD6_9APIA</name>
<feature type="domain" description="Transposase-associated" evidence="1">
    <location>
        <begin position="5"/>
        <end position="84"/>
    </location>
</feature>
<sequence length="157" mass="18029">MNNNRSWMYQRKDIRGNLNNAFFVGLEEFMEHAISQVSSFNGTNVKCPCFKCKNKKKWDANTVKLHLLKKGFVEDYYQWDRHEEPYIARESAGHSSTSHSNNFGEGNGNNPMYDMVMDAAGPNFDPHSKNMPNSGAQKMYDILHSSKKELYDGCETS</sequence>
<dbReference type="InterPro" id="IPR029480">
    <property type="entry name" value="Transpos_assoc"/>
</dbReference>
<evidence type="ECO:0000313" key="3">
    <source>
        <dbReference type="Proteomes" id="UP001237642"/>
    </source>
</evidence>
<reference evidence="2" key="2">
    <citation type="submission" date="2023-05" db="EMBL/GenBank/DDBJ databases">
        <authorList>
            <person name="Schelkunov M.I."/>
        </authorList>
    </citation>
    <scope>NUCLEOTIDE SEQUENCE</scope>
    <source>
        <strain evidence="2">Hsosn_3</strain>
        <tissue evidence="2">Leaf</tissue>
    </source>
</reference>
<comment type="caution">
    <text evidence="2">The sequence shown here is derived from an EMBL/GenBank/DDBJ whole genome shotgun (WGS) entry which is preliminary data.</text>
</comment>
<reference evidence="2" key="1">
    <citation type="submission" date="2023-02" db="EMBL/GenBank/DDBJ databases">
        <title>Genome of toxic invasive species Heracleum sosnowskyi carries increased number of genes despite the absence of recent whole-genome duplications.</title>
        <authorList>
            <person name="Schelkunov M."/>
            <person name="Shtratnikova V."/>
            <person name="Makarenko M."/>
            <person name="Klepikova A."/>
            <person name="Omelchenko D."/>
            <person name="Novikova G."/>
            <person name="Obukhova E."/>
            <person name="Bogdanov V."/>
            <person name="Penin A."/>
            <person name="Logacheva M."/>
        </authorList>
    </citation>
    <scope>NUCLEOTIDE SEQUENCE</scope>
    <source>
        <strain evidence="2">Hsosn_3</strain>
        <tissue evidence="2">Leaf</tissue>
    </source>
</reference>
<protein>
    <recommendedName>
        <fullName evidence="1">Transposase-associated domain-containing protein</fullName>
    </recommendedName>
</protein>
<organism evidence="2 3">
    <name type="scientific">Heracleum sosnowskyi</name>
    <dbReference type="NCBI Taxonomy" id="360622"/>
    <lineage>
        <taxon>Eukaryota</taxon>
        <taxon>Viridiplantae</taxon>
        <taxon>Streptophyta</taxon>
        <taxon>Embryophyta</taxon>
        <taxon>Tracheophyta</taxon>
        <taxon>Spermatophyta</taxon>
        <taxon>Magnoliopsida</taxon>
        <taxon>eudicotyledons</taxon>
        <taxon>Gunneridae</taxon>
        <taxon>Pentapetalae</taxon>
        <taxon>asterids</taxon>
        <taxon>campanulids</taxon>
        <taxon>Apiales</taxon>
        <taxon>Apiaceae</taxon>
        <taxon>Apioideae</taxon>
        <taxon>apioid superclade</taxon>
        <taxon>Tordylieae</taxon>
        <taxon>Tordyliinae</taxon>
        <taxon>Heracleum</taxon>
    </lineage>
</organism>
<evidence type="ECO:0000313" key="2">
    <source>
        <dbReference type="EMBL" id="KAK1385605.1"/>
    </source>
</evidence>
<keyword evidence="3" id="KW-1185">Reference proteome</keyword>
<dbReference type="AlphaFoldDB" id="A0AAD8MQD6"/>
<evidence type="ECO:0000259" key="1">
    <source>
        <dbReference type="Pfam" id="PF13963"/>
    </source>
</evidence>
<accession>A0AAD8MQD6</accession>
<dbReference type="EMBL" id="JAUIZM010000005">
    <property type="protein sequence ID" value="KAK1385605.1"/>
    <property type="molecule type" value="Genomic_DNA"/>
</dbReference>
<dbReference type="Pfam" id="PF13963">
    <property type="entry name" value="Transpos_assoc"/>
    <property type="match status" value="1"/>
</dbReference>
<dbReference type="Proteomes" id="UP001237642">
    <property type="component" value="Unassembled WGS sequence"/>
</dbReference>
<proteinExistence type="predicted"/>
<gene>
    <name evidence="2" type="ORF">POM88_023340</name>
</gene>